<protein>
    <submittedName>
        <fullName evidence="2">Uncharacterized protein</fullName>
    </submittedName>
</protein>
<accession>A0A843TN58</accession>
<gene>
    <name evidence="2" type="ORF">Taro_003238</name>
</gene>
<evidence type="ECO:0000313" key="2">
    <source>
        <dbReference type="EMBL" id="MQL70944.1"/>
    </source>
</evidence>
<sequence length="70" mass="7449">MLCELFSIVASLYGGSPREQWNFGFSCLSQGRRSAVIDEQKLPSSRATLSKVDAGDDDVVPSTSAPELGA</sequence>
<dbReference type="Proteomes" id="UP000652761">
    <property type="component" value="Unassembled WGS sequence"/>
</dbReference>
<proteinExistence type="predicted"/>
<dbReference type="EMBL" id="NMUH01000083">
    <property type="protein sequence ID" value="MQL70944.1"/>
    <property type="molecule type" value="Genomic_DNA"/>
</dbReference>
<comment type="caution">
    <text evidence="2">The sequence shown here is derived from an EMBL/GenBank/DDBJ whole genome shotgun (WGS) entry which is preliminary data.</text>
</comment>
<name>A0A843TN58_COLES</name>
<feature type="region of interest" description="Disordered" evidence="1">
    <location>
        <begin position="47"/>
        <end position="70"/>
    </location>
</feature>
<evidence type="ECO:0000256" key="1">
    <source>
        <dbReference type="SAM" id="MobiDB-lite"/>
    </source>
</evidence>
<reference evidence="2" key="1">
    <citation type="submission" date="2017-07" db="EMBL/GenBank/DDBJ databases">
        <title>Taro Niue Genome Assembly and Annotation.</title>
        <authorList>
            <person name="Atibalentja N."/>
            <person name="Keating K."/>
            <person name="Fields C.J."/>
        </authorList>
    </citation>
    <scope>NUCLEOTIDE SEQUENCE</scope>
    <source>
        <strain evidence="2">Niue_2</strain>
        <tissue evidence="2">Leaf</tissue>
    </source>
</reference>
<organism evidence="2 3">
    <name type="scientific">Colocasia esculenta</name>
    <name type="common">Wild taro</name>
    <name type="synonym">Arum esculentum</name>
    <dbReference type="NCBI Taxonomy" id="4460"/>
    <lineage>
        <taxon>Eukaryota</taxon>
        <taxon>Viridiplantae</taxon>
        <taxon>Streptophyta</taxon>
        <taxon>Embryophyta</taxon>
        <taxon>Tracheophyta</taxon>
        <taxon>Spermatophyta</taxon>
        <taxon>Magnoliopsida</taxon>
        <taxon>Liliopsida</taxon>
        <taxon>Araceae</taxon>
        <taxon>Aroideae</taxon>
        <taxon>Colocasieae</taxon>
        <taxon>Colocasia</taxon>
    </lineage>
</organism>
<dbReference type="AlphaFoldDB" id="A0A843TN58"/>
<keyword evidence="3" id="KW-1185">Reference proteome</keyword>
<evidence type="ECO:0000313" key="3">
    <source>
        <dbReference type="Proteomes" id="UP000652761"/>
    </source>
</evidence>
<feature type="compositionally biased region" description="Polar residues" evidence="1">
    <location>
        <begin position="61"/>
        <end position="70"/>
    </location>
</feature>